<feature type="compositionally biased region" description="Basic residues" evidence="1">
    <location>
        <begin position="80"/>
        <end position="110"/>
    </location>
</feature>
<evidence type="ECO:0000313" key="2">
    <source>
        <dbReference type="EMBL" id="CAE0436477.1"/>
    </source>
</evidence>
<sequence length="110" mass="12849">MQRVGVRACLLATHSRPQTQRLSFSSNHVRLVRNVSTYSNIMANPVSLKTMDVDFLHPLQSRLVRNEFEIENLYKCTGRNSRKPKKANHGKKPCNRMKRKKKRLRTNSGW</sequence>
<evidence type="ECO:0000256" key="1">
    <source>
        <dbReference type="SAM" id="MobiDB-lite"/>
    </source>
</evidence>
<accession>A0A7S3LNN1</accession>
<gene>
    <name evidence="2" type="ORF">ASTO00021_LOCUS6736</name>
</gene>
<feature type="region of interest" description="Disordered" evidence="1">
    <location>
        <begin position="78"/>
        <end position="110"/>
    </location>
</feature>
<reference evidence="2" key="1">
    <citation type="submission" date="2021-01" db="EMBL/GenBank/DDBJ databases">
        <authorList>
            <person name="Corre E."/>
            <person name="Pelletier E."/>
            <person name="Niang G."/>
            <person name="Scheremetjew M."/>
            <person name="Finn R."/>
            <person name="Kale V."/>
            <person name="Holt S."/>
            <person name="Cochrane G."/>
            <person name="Meng A."/>
            <person name="Brown T."/>
            <person name="Cohen L."/>
        </authorList>
    </citation>
    <scope>NUCLEOTIDE SEQUENCE</scope>
    <source>
        <strain evidence="2">GSBS06</strain>
    </source>
</reference>
<dbReference type="AlphaFoldDB" id="A0A7S3LNN1"/>
<dbReference type="EMBL" id="HBIN01009067">
    <property type="protein sequence ID" value="CAE0436477.1"/>
    <property type="molecule type" value="Transcribed_RNA"/>
</dbReference>
<organism evidence="2">
    <name type="scientific">Aplanochytrium stocchinoi</name>
    <dbReference type="NCBI Taxonomy" id="215587"/>
    <lineage>
        <taxon>Eukaryota</taxon>
        <taxon>Sar</taxon>
        <taxon>Stramenopiles</taxon>
        <taxon>Bigyra</taxon>
        <taxon>Labyrinthulomycetes</taxon>
        <taxon>Thraustochytrida</taxon>
        <taxon>Thraustochytriidae</taxon>
        <taxon>Aplanochytrium</taxon>
    </lineage>
</organism>
<proteinExistence type="predicted"/>
<name>A0A7S3LNN1_9STRA</name>
<protein>
    <submittedName>
        <fullName evidence="2">Uncharacterized protein</fullName>
    </submittedName>
</protein>